<dbReference type="PANTHER" id="PTHR30168:SF0">
    <property type="entry name" value="INNER MEMBRANE PROTEIN"/>
    <property type="match status" value="1"/>
</dbReference>
<evidence type="ECO:0000256" key="4">
    <source>
        <dbReference type="ARBA" id="ARBA00023136"/>
    </source>
</evidence>
<comment type="caution">
    <text evidence="7">The sequence shown here is derived from an EMBL/GenBank/DDBJ whole genome shotgun (WGS) entry which is preliminary data.</text>
</comment>
<dbReference type="Proteomes" id="UP000037939">
    <property type="component" value="Unassembled WGS sequence"/>
</dbReference>
<dbReference type="RefSeq" id="WP_053939470.1">
    <property type="nucleotide sequence ID" value="NZ_LAQT01000036.1"/>
</dbReference>
<protein>
    <submittedName>
        <fullName evidence="7">Putative neutral zinc metallopeptidase</fullName>
    </submittedName>
</protein>
<evidence type="ECO:0000256" key="5">
    <source>
        <dbReference type="SAM" id="MobiDB-lite"/>
    </source>
</evidence>
<feature type="transmembrane region" description="Helical" evidence="6">
    <location>
        <begin position="28"/>
        <end position="47"/>
    </location>
</feature>
<keyword evidence="4 6" id="KW-0472">Membrane</keyword>
<evidence type="ECO:0000256" key="6">
    <source>
        <dbReference type="SAM" id="Phobius"/>
    </source>
</evidence>
<evidence type="ECO:0000313" key="8">
    <source>
        <dbReference type="Proteomes" id="UP000037939"/>
    </source>
</evidence>
<keyword evidence="2 6" id="KW-0812">Transmembrane</keyword>
<dbReference type="GO" id="GO:0016020">
    <property type="term" value="C:membrane"/>
    <property type="evidence" value="ECO:0007669"/>
    <property type="project" value="UniProtKB-SubCell"/>
</dbReference>
<organism evidence="7 8">
    <name type="scientific">Amantichitinum ursilacus</name>
    <dbReference type="NCBI Taxonomy" id="857265"/>
    <lineage>
        <taxon>Bacteria</taxon>
        <taxon>Pseudomonadati</taxon>
        <taxon>Pseudomonadota</taxon>
        <taxon>Betaproteobacteria</taxon>
        <taxon>Neisseriales</taxon>
        <taxon>Chitinibacteraceae</taxon>
        <taxon>Amantichitinum</taxon>
    </lineage>
</organism>
<gene>
    <name evidence="7" type="ORF">WG78_19430</name>
</gene>
<evidence type="ECO:0000256" key="2">
    <source>
        <dbReference type="ARBA" id="ARBA00022692"/>
    </source>
</evidence>
<dbReference type="Pfam" id="PF04228">
    <property type="entry name" value="Zn_peptidase"/>
    <property type="match status" value="1"/>
</dbReference>
<dbReference type="EMBL" id="LAQT01000036">
    <property type="protein sequence ID" value="KPC49528.1"/>
    <property type="molecule type" value="Genomic_DNA"/>
</dbReference>
<reference evidence="7 8" key="1">
    <citation type="submission" date="2015-07" db="EMBL/GenBank/DDBJ databases">
        <title>Draft genome sequence of the Amantichitinum ursilacus IGB-41, a new chitin-degrading bacterium.</title>
        <authorList>
            <person name="Kirstahler P."/>
            <person name="Guenther M."/>
            <person name="Grumaz C."/>
            <person name="Rupp S."/>
            <person name="Zibek S."/>
            <person name="Sohn K."/>
        </authorList>
    </citation>
    <scope>NUCLEOTIDE SEQUENCE [LARGE SCALE GENOMIC DNA]</scope>
    <source>
        <strain evidence="7 8">IGB-41</strain>
    </source>
</reference>
<dbReference type="AlphaFoldDB" id="A0A0N0XHF7"/>
<dbReference type="InterPro" id="IPR007343">
    <property type="entry name" value="Uncharacterised_pept_Zn_put"/>
</dbReference>
<dbReference type="PANTHER" id="PTHR30168">
    <property type="entry name" value="PUTATIVE MEMBRANE PROTEIN YPFJ"/>
    <property type="match status" value="1"/>
</dbReference>
<name>A0A0N0XHF7_9NEIS</name>
<evidence type="ECO:0000313" key="7">
    <source>
        <dbReference type="EMBL" id="KPC49528.1"/>
    </source>
</evidence>
<proteinExistence type="predicted"/>
<feature type="compositionally biased region" description="Basic and acidic residues" evidence="5">
    <location>
        <begin position="1"/>
        <end position="18"/>
    </location>
</feature>
<evidence type="ECO:0000256" key="1">
    <source>
        <dbReference type="ARBA" id="ARBA00004167"/>
    </source>
</evidence>
<feature type="region of interest" description="Disordered" evidence="5">
    <location>
        <begin position="65"/>
        <end position="88"/>
    </location>
</feature>
<keyword evidence="8" id="KW-1185">Reference proteome</keyword>
<comment type="subcellular location">
    <subcellularLocation>
        <location evidence="1">Membrane</location>
        <topology evidence="1">Single-pass membrane protein</topology>
    </subcellularLocation>
</comment>
<accession>A0A0N0XHF7</accession>
<evidence type="ECO:0000256" key="3">
    <source>
        <dbReference type="ARBA" id="ARBA00022989"/>
    </source>
</evidence>
<dbReference type="OrthoDB" id="9774900at2"/>
<keyword evidence="3 6" id="KW-1133">Transmembrane helix</keyword>
<sequence length="305" mass="32529">MRWDEMRESQNVEDRRAEGGGGGGFGGGGVRLGLGGIAVVVVVGLLFGKSPMEMLALVSNLQNGAPTQQHAPAHRATPPVGSSDNDQTAVKVKKVLGDTEDTWKQIFAASGRSYQPPRLVLFRGGVNSGCGFTGSEVGPFYCPSDQKVYLDLGFFDELKQRFGAPGEFAQAYVVAHEVGHHVQNLLGISDKVHQRMQQLNPTGRNALSVRLELQADCFAGVWGHEAAQRNIITGAEMQQALVAANAIGDDTLQRNAGRSVAPDSFTHGSSAQRQHWFQVGFDSGSVDACNTFVRSRPATGPAAAR</sequence>
<dbReference type="PATRIC" id="fig|857265.3.peg.3982"/>
<feature type="region of interest" description="Disordered" evidence="5">
    <location>
        <begin position="1"/>
        <end position="24"/>
    </location>
</feature>